<feature type="transmembrane region" description="Helical" evidence="10">
    <location>
        <begin position="216"/>
        <end position="234"/>
    </location>
</feature>
<dbReference type="PRINTS" id="PR00783">
    <property type="entry name" value="MINTRINSICP"/>
</dbReference>
<dbReference type="InterPro" id="IPR034294">
    <property type="entry name" value="Aquaporin_transptr"/>
</dbReference>
<comment type="subunit">
    <text evidence="3">Homotetramer.</text>
</comment>
<dbReference type="Pfam" id="PF00230">
    <property type="entry name" value="MIP"/>
    <property type="match status" value="1"/>
</dbReference>
<comment type="similarity">
    <text evidence="2 9">Belongs to the MIP/aquaporin (TC 1.A.8) family.</text>
</comment>
<organism evidence="11 12">
    <name type="scientific">Phaedon cochleariae</name>
    <name type="common">Mustard beetle</name>
    <dbReference type="NCBI Taxonomy" id="80249"/>
    <lineage>
        <taxon>Eukaryota</taxon>
        <taxon>Metazoa</taxon>
        <taxon>Ecdysozoa</taxon>
        <taxon>Arthropoda</taxon>
        <taxon>Hexapoda</taxon>
        <taxon>Insecta</taxon>
        <taxon>Pterygota</taxon>
        <taxon>Neoptera</taxon>
        <taxon>Endopterygota</taxon>
        <taxon>Coleoptera</taxon>
        <taxon>Polyphaga</taxon>
        <taxon>Cucujiformia</taxon>
        <taxon>Chrysomeloidea</taxon>
        <taxon>Chrysomelidae</taxon>
        <taxon>Chrysomelinae</taxon>
        <taxon>Chrysomelini</taxon>
        <taxon>Phaedon</taxon>
    </lineage>
</organism>
<keyword evidence="12" id="KW-1185">Reference proteome</keyword>
<keyword evidence="5 9" id="KW-0812">Transmembrane</keyword>
<evidence type="ECO:0000256" key="9">
    <source>
        <dbReference type="RuleBase" id="RU000477"/>
    </source>
</evidence>
<dbReference type="AlphaFoldDB" id="A0A9N9SMT1"/>
<dbReference type="EMBL" id="OU896715">
    <property type="protein sequence ID" value="CAG9825483.1"/>
    <property type="molecule type" value="Genomic_DNA"/>
</dbReference>
<evidence type="ECO:0000256" key="1">
    <source>
        <dbReference type="ARBA" id="ARBA00004141"/>
    </source>
</evidence>
<reference evidence="11" key="1">
    <citation type="submission" date="2022-01" db="EMBL/GenBank/DDBJ databases">
        <authorList>
            <person name="King R."/>
        </authorList>
    </citation>
    <scope>NUCLEOTIDE SEQUENCE</scope>
</reference>
<evidence type="ECO:0000256" key="3">
    <source>
        <dbReference type="ARBA" id="ARBA00011881"/>
    </source>
</evidence>
<evidence type="ECO:0000313" key="12">
    <source>
        <dbReference type="Proteomes" id="UP001153737"/>
    </source>
</evidence>
<evidence type="ECO:0000256" key="6">
    <source>
        <dbReference type="ARBA" id="ARBA00022737"/>
    </source>
</evidence>
<evidence type="ECO:0000256" key="8">
    <source>
        <dbReference type="ARBA" id="ARBA00023136"/>
    </source>
</evidence>
<reference evidence="11" key="2">
    <citation type="submission" date="2022-10" db="EMBL/GenBank/DDBJ databases">
        <authorList>
            <consortium name="ENA_rothamsted_submissions"/>
            <consortium name="culmorum"/>
            <person name="King R."/>
        </authorList>
    </citation>
    <scope>NUCLEOTIDE SEQUENCE</scope>
</reference>
<dbReference type="PANTHER" id="PTHR19139">
    <property type="entry name" value="AQUAPORIN TRANSPORTER"/>
    <property type="match status" value="1"/>
</dbReference>
<evidence type="ECO:0000256" key="5">
    <source>
        <dbReference type="ARBA" id="ARBA00022692"/>
    </source>
</evidence>
<protein>
    <recommendedName>
        <fullName evidence="13">Aquaporin</fullName>
    </recommendedName>
</protein>
<keyword evidence="8 10" id="KW-0472">Membrane</keyword>
<name>A0A9N9SMT1_PHACE</name>
<proteinExistence type="inferred from homology"/>
<dbReference type="InterPro" id="IPR023271">
    <property type="entry name" value="Aquaporin-like"/>
</dbReference>
<dbReference type="OrthoDB" id="3222at2759"/>
<feature type="transmembrane region" description="Helical" evidence="10">
    <location>
        <begin position="16"/>
        <end position="36"/>
    </location>
</feature>
<comment type="subcellular location">
    <subcellularLocation>
        <location evidence="1">Membrane</location>
        <topology evidence="1">Multi-pass membrane protein</topology>
    </subcellularLocation>
</comment>
<dbReference type="GO" id="GO:0005886">
    <property type="term" value="C:plasma membrane"/>
    <property type="evidence" value="ECO:0007669"/>
    <property type="project" value="TreeGrafter"/>
</dbReference>
<keyword evidence="7 10" id="KW-1133">Transmembrane helix</keyword>
<feature type="non-terminal residue" evidence="11">
    <location>
        <position position="242"/>
    </location>
</feature>
<dbReference type="SUPFAM" id="SSF81338">
    <property type="entry name" value="Aquaporin-like"/>
    <property type="match status" value="1"/>
</dbReference>
<evidence type="ECO:0000256" key="7">
    <source>
        <dbReference type="ARBA" id="ARBA00022989"/>
    </source>
</evidence>
<evidence type="ECO:0000313" key="11">
    <source>
        <dbReference type="EMBL" id="CAG9825483.1"/>
    </source>
</evidence>
<feature type="transmembrane region" description="Helical" evidence="10">
    <location>
        <begin position="175"/>
        <end position="196"/>
    </location>
</feature>
<evidence type="ECO:0008006" key="13">
    <source>
        <dbReference type="Google" id="ProtNLM"/>
    </source>
</evidence>
<keyword evidence="6" id="KW-0677">Repeat</keyword>
<dbReference type="NCBIfam" id="TIGR00861">
    <property type="entry name" value="MIP"/>
    <property type="match status" value="1"/>
</dbReference>
<dbReference type="Proteomes" id="UP001153737">
    <property type="component" value="Chromosome 9"/>
</dbReference>
<evidence type="ECO:0000256" key="10">
    <source>
        <dbReference type="SAM" id="Phobius"/>
    </source>
</evidence>
<accession>A0A9N9SMT1</accession>
<dbReference type="GO" id="GO:0015267">
    <property type="term" value="F:channel activity"/>
    <property type="evidence" value="ECO:0007669"/>
    <property type="project" value="InterPro"/>
</dbReference>
<evidence type="ECO:0000256" key="4">
    <source>
        <dbReference type="ARBA" id="ARBA00022448"/>
    </source>
</evidence>
<sequence>RLPKNIFAGSINGLRLAVLGVSEFFGTTVLLFLSCTGCTSGAQGPIRVLHTSMAAGLAVTVVIQMLGHISGAHVNPVVTLSAFILDELSCTEVLVYIFSQLLGSLAGSGFHELVTSSELYVGGDTTEAAGNCVNLPDGSLTDWQALGVEIILSVILVIANCACWDQRNNNKVDSVPLKIGMVVVALNLSAGVYTGASMNPARSFGPAVWANNFDSHWVYWVGPTIGSLIASYFYKYTFSKVR</sequence>
<feature type="transmembrane region" description="Helical" evidence="10">
    <location>
        <begin position="143"/>
        <end position="163"/>
    </location>
</feature>
<dbReference type="PANTHER" id="PTHR19139:SF291">
    <property type="entry name" value="AQUAPORIN"/>
    <property type="match status" value="1"/>
</dbReference>
<gene>
    <name evidence="11" type="ORF">PHAECO_LOCUS12381</name>
</gene>
<keyword evidence="4 9" id="KW-0813">Transport</keyword>
<feature type="transmembrane region" description="Helical" evidence="10">
    <location>
        <begin position="48"/>
        <end position="67"/>
    </location>
</feature>
<evidence type="ECO:0000256" key="2">
    <source>
        <dbReference type="ARBA" id="ARBA00006175"/>
    </source>
</evidence>
<dbReference type="Gene3D" id="1.20.1080.10">
    <property type="entry name" value="Glycerol uptake facilitator protein"/>
    <property type="match status" value="1"/>
</dbReference>
<dbReference type="InterPro" id="IPR000425">
    <property type="entry name" value="MIP"/>
</dbReference>